<comment type="similarity">
    <text evidence="4">Belongs to the metallo-beta-lactamase superfamily. Glyoxalase II family.</text>
</comment>
<protein>
    <recommendedName>
        <fullName evidence="5">hydroxyacylglutathione hydrolase</fullName>
        <ecNumber evidence="5">3.1.2.6</ecNumber>
    </recommendedName>
    <alternativeName>
        <fullName evidence="9">Glyoxalase II</fullName>
    </alternativeName>
</protein>
<dbReference type="Pfam" id="PF16123">
    <property type="entry name" value="HAGH_C"/>
    <property type="match status" value="1"/>
</dbReference>
<dbReference type="AlphaFoldDB" id="A0A0G4FIB7"/>
<dbReference type="PANTHER" id="PTHR11935">
    <property type="entry name" value="BETA LACTAMASE DOMAIN"/>
    <property type="match status" value="1"/>
</dbReference>
<comment type="cofactor">
    <cofactor evidence="2">
        <name>Zn(2+)</name>
        <dbReference type="ChEBI" id="CHEBI:29105"/>
    </cofactor>
</comment>
<dbReference type="NCBIfam" id="TIGR03413">
    <property type="entry name" value="GSH_gloB"/>
    <property type="match status" value="1"/>
</dbReference>
<dbReference type="GO" id="GO:0004416">
    <property type="term" value="F:hydroxyacylglutathione hydrolase activity"/>
    <property type="evidence" value="ECO:0007669"/>
    <property type="project" value="UniProtKB-EC"/>
</dbReference>
<dbReference type="EC" id="3.1.2.6" evidence="5"/>
<evidence type="ECO:0000256" key="9">
    <source>
        <dbReference type="ARBA" id="ARBA00031044"/>
    </source>
</evidence>
<dbReference type="VEuPathDB" id="CryptoDB:Vbra_4449"/>
<dbReference type="GO" id="GO:0019243">
    <property type="term" value="P:methylglyoxal catabolic process to D-lactate via S-lactoyl-glutathione"/>
    <property type="evidence" value="ECO:0007669"/>
    <property type="project" value="InterPro"/>
</dbReference>
<organism evidence="11 12">
    <name type="scientific">Vitrella brassicaformis (strain CCMP3155)</name>
    <dbReference type="NCBI Taxonomy" id="1169540"/>
    <lineage>
        <taxon>Eukaryota</taxon>
        <taxon>Sar</taxon>
        <taxon>Alveolata</taxon>
        <taxon>Colpodellida</taxon>
        <taxon>Vitrellaceae</taxon>
        <taxon>Vitrella</taxon>
    </lineage>
</organism>
<dbReference type="EMBL" id="CDMY01000437">
    <property type="protein sequence ID" value="CEM12845.1"/>
    <property type="molecule type" value="Genomic_DNA"/>
</dbReference>
<evidence type="ECO:0000256" key="1">
    <source>
        <dbReference type="ARBA" id="ARBA00001623"/>
    </source>
</evidence>
<evidence type="ECO:0000256" key="3">
    <source>
        <dbReference type="ARBA" id="ARBA00004963"/>
    </source>
</evidence>
<dbReference type="GO" id="GO:0046872">
    <property type="term" value="F:metal ion binding"/>
    <property type="evidence" value="ECO:0007669"/>
    <property type="project" value="UniProtKB-KW"/>
</dbReference>
<feature type="domain" description="Metallo-beta-lactamase" evidence="10">
    <location>
        <begin position="56"/>
        <end position="219"/>
    </location>
</feature>
<evidence type="ECO:0000256" key="6">
    <source>
        <dbReference type="ARBA" id="ARBA00022723"/>
    </source>
</evidence>
<evidence type="ECO:0000256" key="8">
    <source>
        <dbReference type="ARBA" id="ARBA00022833"/>
    </source>
</evidence>
<evidence type="ECO:0000313" key="12">
    <source>
        <dbReference type="Proteomes" id="UP000041254"/>
    </source>
</evidence>
<dbReference type="InterPro" id="IPR017782">
    <property type="entry name" value="Hydroxyacylglutathione_Hdrlase"/>
</dbReference>
<dbReference type="SUPFAM" id="SSF56281">
    <property type="entry name" value="Metallo-hydrolase/oxidoreductase"/>
    <property type="match status" value="1"/>
</dbReference>
<evidence type="ECO:0000256" key="2">
    <source>
        <dbReference type="ARBA" id="ARBA00001947"/>
    </source>
</evidence>
<dbReference type="InParanoid" id="A0A0G4FIB7"/>
<reference evidence="11 12" key="1">
    <citation type="submission" date="2014-11" db="EMBL/GenBank/DDBJ databases">
        <authorList>
            <person name="Zhu J."/>
            <person name="Qi W."/>
            <person name="Song R."/>
        </authorList>
    </citation>
    <scope>NUCLEOTIDE SEQUENCE [LARGE SCALE GENOMIC DNA]</scope>
</reference>
<evidence type="ECO:0000256" key="4">
    <source>
        <dbReference type="ARBA" id="ARBA00006759"/>
    </source>
</evidence>
<dbReference type="InterPro" id="IPR001279">
    <property type="entry name" value="Metallo-B-lactamas"/>
</dbReference>
<dbReference type="Gene3D" id="3.60.15.10">
    <property type="entry name" value="Ribonuclease Z/Hydroxyacylglutathione hydrolase-like"/>
    <property type="match status" value="1"/>
</dbReference>
<accession>A0A0G4FIB7</accession>
<dbReference type="Proteomes" id="UP000041254">
    <property type="component" value="Unassembled WGS sequence"/>
</dbReference>
<dbReference type="OMA" id="CKERARF"/>
<dbReference type="SMART" id="SM00849">
    <property type="entry name" value="Lactamase_B"/>
    <property type="match status" value="1"/>
</dbReference>
<dbReference type="FunCoup" id="A0A0G4FIB7">
    <property type="interactions" value="113"/>
</dbReference>
<dbReference type="Pfam" id="PF00753">
    <property type="entry name" value="Lactamase_B"/>
    <property type="match status" value="1"/>
</dbReference>
<dbReference type="PANTHER" id="PTHR11935:SF94">
    <property type="entry name" value="TENZING NORGAY, ISOFORM C"/>
    <property type="match status" value="1"/>
</dbReference>
<comment type="catalytic activity">
    <reaction evidence="1">
        <text>an S-(2-hydroxyacyl)glutathione + H2O = a 2-hydroxy carboxylate + glutathione + H(+)</text>
        <dbReference type="Rhea" id="RHEA:21864"/>
        <dbReference type="ChEBI" id="CHEBI:15377"/>
        <dbReference type="ChEBI" id="CHEBI:15378"/>
        <dbReference type="ChEBI" id="CHEBI:57925"/>
        <dbReference type="ChEBI" id="CHEBI:58896"/>
        <dbReference type="ChEBI" id="CHEBI:71261"/>
        <dbReference type="EC" id="3.1.2.6"/>
    </reaction>
</comment>
<evidence type="ECO:0000259" key="10">
    <source>
        <dbReference type="SMART" id="SM00849"/>
    </source>
</evidence>
<dbReference type="InterPro" id="IPR032282">
    <property type="entry name" value="HAGH_C"/>
</dbReference>
<evidence type="ECO:0000256" key="5">
    <source>
        <dbReference type="ARBA" id="ARBA00011917"/>
    </source>
</evidence>
<name>A0A0G4FIB7_VITBC</name>
<evidence type="ECO:0000256" key="7">
    <source>
        <dbReference type="ARBA" id="ARBA00022801"/>
    </source>
</evidence>
<dbReference type="CDD" id="cd07723">
    <property type="entry name" value="hydroxyacylglutathione_hydrolase_MBL-fold"/>
    <property type="match status" value="1"/>
</dbReference>
<gene>
    <name evidence="11" type="ORF">Vbra_4449</name>
</gene>
<keyword evidence="6" id="KW-0479">Metal-binding</keyword>
<dbReference type="OrthoDB" id="515692at2759"/>
<dbReference type="PIRSF" id="PIRSF005457">
    <property type="entry name" value="Glx"/>
    <property type="match status" value="1"/>
</dbReference>
<evidence type="ECO:0000313" key="11">
    <source>
        <dbReference type="EMBL" id="CEM12845.1"/>
    </source>
</evidence>
<keyword evidence="8" id="KW-0862">Zinc</keyword>
<dbReference type="STRING" id="1169540.A0A0G4FIB7"/>
<dbReference type="PhylomeDB" id="A0A0G4FIB7"/>
<proteinExistence type="inferred from homology"/>
<comment type="pathway">
    <text evidence="3">Secondary metabolite metabolism; methylglyoxal degradation; (R)-lactate from methylglyoxal: step 2/2.</text>
</comment>
<dbReference type="InterPro" id="IPR036866">
    <property type="entry name" value="RibonucZ/Hydroxyglut_hydro"/>
</dbReference>
<dbReference type="HAMAP" id="MF_01374">
    <property type="entry name" value="Glyoxalase_2"/>
    <property type="match status" value="1"/>
</dbReference>
<keyword evidence="7" id="KW-0378">Hydrolase</keyword>
<dbReference type="InterPro" id="IPR035680">
    <property type="entry name" value="Clx_II_MBL"/>
</dbReference>
<sequence>MVIATRLLSACAFVHVKGSLLQRRPVSRCMATAAAQASAQACADVIPVPLLTGTSNNYGYLLVDRETKRAACVDPVEPKKLLSAAADAGATIDTLLCTHKHWDHSGGNKEMASLVPGIEVISTAYEDIPAVTKTMKDGDTHQMGSLTIKALHTPCHTRGHILFYVTKRDSNETPILFTGDTLFVCGCGRFFEGEASEMFRALKGVIGSLPPETKLYCGHEYTRNNVKFALSVDPANASLQSLAQWVDDTLKKGAYTVPSTIQQELSTNPFMRVDQPALIQAARAQDMTADESRDVFVMKRLREMKDSF</sequence>
<keyword evidence="12" id="KW-1185">Reference proteome</keyword>